<keyword evidence="2" id="KW-1185">Reference proteome</keyword>
<accession>A0ABY5DLT7</accession>
<dbReference type="RefSeq" id="WP_258568500.1">
    <property type="nucleotide sequence ID" value="NZ_CP092900.1"/>
</dbReference>
<evidence type="ECO:0000313" key="2">
    <source>
        <dbReference type="Proteomes" id="UP001055955"/>
    </source>
</evidence>
<dbReference type="Proteomes" id="UP001055955">
    <property type="component" value="Chromosome"/>
</dbReference>
<dbReference type="EMBL" id="CP092900">
    <property type="protein sequence ID" value="UTC24715.1"/>
    <property type="molecule type" value="Genomic_DNA"/>
</dbReference>
<name>A0ABY5DLT7_9GAMM</name>
<sequence>MNSKNKSTSEQLKKKRNKLWQWICNIATSLKMFFLRIFKPKETKASTETPVCPAAEKDIKYSSKQETPIRKSEKISLFDTLPDELIIKIFDFIARDSSPKPYDRRLPNKVAAVMRLGKACKRLYKLATSSQEWLPLAMNVKEAFAPHLPAEALSQATFIGEFTDMQLDFVYPQKEKDANPLPFSKGINQSGMLDGFHDKCDVSRLGFSPQHLSWDDLCYGKCDYIARKAHLTDITSLSDLGTHAIQVAYGYWYKAQVNHSTPFILYKISQIRASKELITSGWPAQGVREETVYHRETLYRLSFIDESENFVDGLRSIKTPPMGQDYKTL</sequence>
<organism evidence="1 2">
    <name type="scientific">Candidatus Comchoanobacter bicostacola</name>
    <dbReference type="NCBI Taxonomy" id="2919598"/>
    <lineage>
        <taxon>Bacteria</taxon>
        <taxon>Pseudomonadati</taxon>
        <taxon>Pseudomonadota</taxon>
        <taxon>Gammaproteobacteria</taxon>
        <taxon>Candidatus Comchoanobacterales</taxon>
        <taxon>Candidatus Comchoanobacteraceae</taxon>
        <taxon>Candidatus Comchoanobacter</taxon>
    </lineage>
</organism>
<evidence type="ECO:0008006" key="3">
    <source>
        <dbReference type="Google" id="ProtNLM"/>
    </source>
</evidence>
<protein>
    <recommendedName>
        <fullName evidence="3">F-box domain-containing protein</fullName>
    </recommendedName>
</protein>
<evidence type="ECO:0000313" key="1">
    <source>
        <dbReference type="EMBL" id="UTC24715.1"/>
    </source>
</evidence>
<gene>
    <name evidence="1" type="ORF">MMH89_00870</name>
</gene>
<proteinExistence type="predicted"/>
<reference evidence="1 2" key="1">
    <citation type="journal article" date="2022" name="Nat. Microbiol.">
        <title>The microbiome of a bacterivorous marine choanoflagellate contains a resource-demanding obligate bacterial associate.</title>
        <authorList>
            <person name="Needham D.M."/>
            <person name="Poirier C."/>
            <person name="Bachy C."/>
            <person name="George E.E."/>
            <person name="Wilken S."/>
            <person name="Yung C.C.M."/>
            <person name="Limardo A.J."/>
            <person name="Morando M."/>
            <person name="Sudek L."/>
            <person name="Malmstrom R.R."/>
            <person name="Keeling P.J."/>
            <person name="Santoro A.E."/>
            <person name="Worden A.Z."/>
        </authorList>
    </citation>
    <scope>NUCLEOTIDE SEQUENCE [LARGE SCALE GENOMIC DNA]</scope>
    <source>
        <strain evidence="1 2">Comchoano-1</strain>
    </source>
</reference>